<keyword evidence="4 8" id="KW-0808">Transferase</keyword>
<evidence type="ECO:0000256" key="5">
    <source>
        <dbReference type="ARBA" id="ARBA00023136"/>
    </source>
</evidence>
<keyword evidence="2" id="KW-1003">Cell membrane</keyword>
<comment type="subcellular location">
    <subcellularLocation>
        <location evidence="1">Cell membrane</location>
    </subcellularLocation>
</comment>
<dbReference type="PANTHER" id="PTHR43646">
    <property type="entry name" value="GLYCOSYLTRANSFERASE"/>
    <property type="match status" value="1"/>
</dbReference>
<keyword evidence="9" id="KW-1185">Reference proteome</keyword>
<dbReference type="Proteomes" id="UP000601361">
    <property type="component" value="Unassembled WGS sequence"/>
</dbReference>
<feature type="domain" description="Glycosyltransferase 2-like" evidence="7">
    <location>
        <begin position="2"/>
        <end position="111"/>
    </location>
</feature>
<evidence type="ECO:0000259" key="7">
    <source>
        <dbReference type="Pfam" id="PF00535"/>
    </source>
</evidence>
<dbReference type="InterPro" id="IPR029044">
    <property type="entry name" value="Nucleotide-diphossugar_trans"/>
</dbReference>
<dbReference type="SUPFAM" id="SSF53448">
    <property type="entry name" value="Nucleotide-diphospho-sugar transferases"/>
    <property type="match status" value="1"/>
</dbReference>
<keyword evidence="5 6" id="KW-0472">Membrane</keyword>
<gene>
    <name evidence="8" type="ORF">GCM10011378_16590</name>
</gene>
<dbReference type="Gene3D" id="3.90.550.10">
    <property type="entry name" value="Spore Coat Polysaccharide Biosynthesis Protein SpsA, Chain A"/>
    <property type="match status" value="1"/>
</dbReference>
<comment type="caution">
    <text evidence="8">The sequence shown here is derived from an EMBL/GenBank/DDBJ whole genome shotgun (WGS) entry which is preliminary data.</text>
</comment>
<evidence type="ECO:0000256" key="6">
    <source>
        <dbReference type="SAM" id="Phobius"/>
    </source>
</evidence>
<evidence type="ECO:0000256" key="3">
    <source>
        <dbReference type="ARBA" id="ARBA00022676"/>
    </source>
</evidence>
<accession>A0ABQ1WSE9</accession>
<evidence type="ECO:0000256" key="4">
    <source>
        <dbReference type="ARBA" id="ARBA00022679"/>
    </source>
</evidence>
<evidence type="ECO:0000256" key="2">
    <source>
        <dbReference type="ARBA" id="ARBA00022475"/>
    </source>
</evidence>
<protein>
    <submittedName>
        <fullName evidence="8">Glycosyl transferase</fullName>
    </submittedName>
</protein>
<sequence>MVAARNEAENLPLLLQDLSRQYPVAGGFELLVLDDHSTDATARVVAEAAARLPFPVRVVQLANQPGAPTGKKAAVQAGIQVARAPWLLFTDADCRVPAGWVRAYAELVAQDAEARFISGPVLLTGRGWLATLQGLELAGLVGVGAASIGAGQPTMCNGANLAYRRTDFLAVDGFRGNEAVPSGDDEFLLHKLHAAFPGSIRFLRRESAVVQTAAQPTVRLLLRQRVRWASKWRHYQAAAPRRLAVLVLLSNLTFPVGAGLWLLGAAPGAAVLSAWALKLLADVVFLRPVLRFLGRPGWLWWVPVLQLAYGPYALATGLLGLRGSYEWKGRQTTAT</sequence>
<feature type="transmembrane region" description="Helical" evidence="6">
    <location>
        <begin position="243"/>
        <end position="263"/>
    </location>
</feature>
<evidence type="ECO:0000256" key="1">
    <source>
        <dbReference type="ARBA" id="ARBA00004236"/>
    </source>
</evidence>
<evidence type="ECO:0000313" key="8">
    <source>
        <dbReference type="EMBL" id="GGG41018.1"/>
    </source>
</evidence>
<keyword evidence="6" id="KW-1133">Transmembrane helix</keyword>
<dbReference type="GO" id="GO:0016740">
    <property type="term" value="F:transferase activity"/>
    <property type="evidence" value="ECO:0007669"/>
    <property type="project" value="UniProtKB-KW"/>
</dbReference>
<name>A0ABQ1WSE9_9BACT</name>
<feature type="transmembrane region" description="Helical" evidence="6">
    <location>
        <begin position="298"/>
        <end position="321"/>
    </location>
</feature>
<dbReference type="EMBL" id="BMGS01000004">
    <property type="protein sequence ID" value="GGG41018.1"/>
    <property type="molecule type" value="Genomic_DNA"/>
</dbReference>
<keyword evidence="3" id="KW-0328">Glycosyltransferase</keyword>
<proteinExistence type="predicted"/>
<reference evidence="9" key="1">
    <citation type="journal article" date="2019" name="Int. J. Syst. Evol. Microbiol.">
        <title>The Global Catalogue of Microorganisms (GCM) 10K type strain sequencing project: providing services to taxonomists for standard genome sequencing and annotation.</title>
        <authorList>
            <consortium name="The Broad Institute Genomics Platform"/>
            <consortium name="The Broad Institute Genome Sequencing Center for Infectious Disease"/>
            <person name="Wu L."/>
            <person name="Ma J."/>
        </authorList>
    </citation>
    <scope>NUCLEOTIDE SEQUENCE [LARGE SCALE GENOMIC DNA]</scope>
    <source>
        <strain evidence="9">CGMCC 1.12990</strain>
    </source>
</reference>
<dbReference type="InterPro" id="IPR001173">
    <property type="entry name" value="Glyco_trans_2-like"/>
</dbReference>
<organism evidence="8 9">
    <name type="scientific">Hymenobacter glacieicola</name>
    <dbReference type="NCBI Taxonomy" id="1562124"/>
    <lineage>
        <taxon>Bacteria</taxon>
        <taxon>Pseudomonadati</taxon>
        <taxon>Bacteroidota</taxon>
        <taxon>Cytophagia</taxon>
        <taxon>Cytophagales</taxon>
        <taxon>Hymenobacteraceae</taxon>
        <taxon>Hymenobacter</taxon>
    </lineage>
</organism>
<evidence type="ECO:0000313" key="9">
    <source>
        <dbReference type="Proteomes" id="UP000601361"/>
    </source>
</evidence>
<dbReference type="PANTHER" id="PTHR43646:SF2">
    <property type="entry name" value="GLYCOSYLTRANSFERASE 2-LIKE DOMAIN-CONTAINING PROTEIN"/>
    <property type="match status" value="1"/>
</dbReference>
<dbReference type="Pfam" id="PF00535">
    <property type="entry name" value="Glycos_transf_2"/>
    <property type="match status" value="1"/>
</dbReference>
<keyword evidence="6" id="KW-0812">Transmembrane</keyword>